<reference evidence="1 2" key="1">
    <citation type="journal article" date="2012" name="J. Bacteriol.">
        <title>Complete genome sequence of Nocardia brasiliensis HUJEG-1.</title>
        <authorList>
            <person name="Vera-Cabrera L."/>
            <person name="Ortiz-Lopez R."/>
            <person name="Elizondo-Gonzalez R."/>
            <person name="Perez-Maya A.A."/>
            <person name="Ocampo-Candiani J."/>
        </authorList>
    </citation>
    <scope>NUCLEOTIDE SEQUENCE [LARGE SCALE GENOMIC DNA]</scope>
    <source>
        <strain evidence="2">ATCC 700358</strain>
    </source>
</reference>
<dbReference type="EMBL" id="CP003876">
    <property type="protein sequence ID" value="AFU03885.1"/>
    <property type="molecule type" value="Genomic_DNA"/>
</dbReference>
<keyword evidence="2" id="KW-1185">Reference proteome</keyword>
<dbReference type="KEGG" id="nbr:O3I_029680"/>
<sequence>MLLDVGQAVAHLGRYRADPGSMHIGLGTATSRPTGRQPVSLNGRVGALIPAQDRLIHVGPPFLTTCRAHACLHGALITTRHQLVRTGPRVPVT</sequence>
<dbReference type="Proteomes" id="UP000006304">
    <property type="component" value="Chromosome"/>
</dbReference>
<name>K0F410_NOCB7</name>
<proteinExistence type="predicted"/>
<gene>
    <name evidence="1" type="ORF">O3I_029680</name>
</gene>
<organism evidence="1 2">
    <name type="scientific">Nocardia brasiliensis (strain ATCC 700358 / HUJEG-1)</name>
    <dbReference type="NCBI Taxonomy" id="1133849"/>
    <lineage>
        <taxon>Bacteria</taxon>
        <taxon>Bacillati</taxon>
        <taxon>Actinomycetota</taxon>
        <taxon>Actinomycetes</taxon>
        <taxon>Mycobacteriales</taxon>
        <taxon>Nocardiaceae</taxon>
        <taxon>Nocardia</taxon>
    </lineage>
</organism>
<evidence type="ECO:0000313" key="1">
    <source>
        <dbReference type="EMBL" id="AFU03885.1"/>
    </source>
</evidence>
<dbReference type="AlphaFoldDB" id="K0F410"/>
<protein>
    <submittedName>
        <fullName evidence="1">Uncharacterized protein</fullName>
    </submittedName>
</protein>
<evidence type="ECO:0000313" key="2">
    <source>
        <dbReference type="Proteomes" id="UP000006304"/>
    </source>
</evidence>
<accession>K0F410</accession>
<dbReference type="HOGENOM" id="CLU_2396687_0_0_11"/>